<reference evidence="1" key="1">
    <citation type="submission" date="2024-09" db="EMBL/GenBank/DDBJ databases">
        <authorList>
            <person name="Sun Q."/>
        </authorList>
    </citation>
    <scope>NUCLEOTIDE SEQUENCE [LARGE SCALE GENOMIC DNA]</scope>
    <source>
        <strain evidence="1">JCM 31273</strain>
    </source>
</reference>
<dbReference type="EMBL" id="JBHMAJ010000007">
    <property type="protein sequence ID" value="MFB9824593.1"/>
    <property type="molecule type" value="Genomic_DNA"/>
</dbReference>
<evidence type="ECO:0000313" key="2">
    <source>
        <dbReference type="Proteomes" id="UP001589595"/>
    </source>
</evidence>
<name>A0ABD5ML77_9EURY</name>
<comment type="caution">
    <text evidence="1">The sequence shown here is derived from an EMBL/GenBank/DDBJ whole genome shotgun (WGS) entry which is preliminary data.</text>
</comment>
<sequence>MDAFGDASGDLRSLLTKDCDVYVAAVVWGDRMSCARCANKTVRRVTDVAEAKWRDMNDVQKRRMMGCFSDNDHLQFGYAKFERHQLQSLQLSHLLYQNVCLPPDWDLALEGFAYGEVLFEMGAPEEQRATFTFDRVASTPQCKAVRDHVLEFVGDVEVSYKGSRKEGGIQAADCFAGAVAEDLKRDTDWLSYIDERRITESSFSSLAQLENKLHEYETGP</sequence>
<gene>
    <name evidence="1" type="ORF">ACFFOL_10495</name>
</gene>
<dbReference type="Proteomes" id="UP001589595">
    <property type="component" value="Unassembled WGS sequence"/>
</dbReference>
<protein>
    <submittedName>
        <fullName evidence="1">Uncharacterized protein</fullName>
    </submittedName>
</protein>
<proteinExistence type="predicted"/>
<organism evidence="1 2">
    <name type="scientific">Halobaculum roseum</name>
    <dbReference type="NCBI Taxonomy" id="2175149"/>
    <lineage>
        <taxon>Archaea</taxon>
        <taxon>Methanobacteriati</taxon>
        <taxon>Methanobacteriota</taxon>
        <taxon>Stenosarchaea group</taxon>
        <taxon>Halobacteria</taxon>
        <taxon>Halobacteriales</taxon>
        <taxon>Haloferacaceae</taxon>
        <taxon>Halobaculum</taxon>
    </lineage>
</organism>
<accession>A0ABD5ML77</accession>
<evidence type="ECO:0000313" key="1">
    <source>
        <dbReference type="EMBL" id="MFB9824593.1"/>
    </source>
</evidence>
<dbReference type="AlphaFoldDB" id="A0ABD5ML77"/>
<keyword evidence="2" id="KW-1185">Reference proteome</keyword>